<dbReference type="EMBL" id="BBNU01000022">
    <property type="protein sequence ID" value="GAL82108.1"/>
    <property type="molecule type" value="Genomic_DNA"/>
</dbReference>
<evidence type="ECO:0000313" key="3">
    <source>
        <dbReference type="Proteomes" id="UP000029643"/>
    </source>
</evidence>
<evidence type="ECO:0008006" key="4">
    <source>
        <dbReference type="Google" id="ProtNLM"/>
    </source>
</evidence>
<reference evidence="2 3" key="1">
    <citation type="journal article" date="2014" name="Genome Announc.">
        <title>Draft Genome Sequences of Marine Flavobacterium Algibacter lectus Strains SS8 and NR4.</title>
        <authorList>
            <person name="Takatani N."/>
            <person name="Nakanishi M."/>
            <person name="Meirelles P."/>
            <person name="Mino S."/>
            <person name="Suda W."/>
            <person name="Oshima K."/>
            <person name="Hattori M."/>
            <person name="Ohkuma M."/>
            <person name="Hosokawa M."/>
            <person name="Miyashita K."/>
            <person name="Thompson F.L."/>
            <person name="Niwa A."/>
            <person name="Sawabe T."/>
            <person name="Sawabe T."/>
        </authorList>
    </citation>
    <scope>NUCLEOTIDE SEQUENCE [LARGE SCALE GENOMIC DNA]</scope>
    <source>
        <strain evidence="3">JCM19274</strain>
    </source>
</reference>
<proteinExistence type="predicted"/>
<name>A0A090X0M2_9FLAO</name>
<dbReference type="AlphaFoldDB" id="A0A090X0M2"/>
<accession>A0A090X0M2</accession>
<dbReference type="Gene3D" id="3.40.50.2000">
    <property type="entry name" value="Glycogen Phosphorylase B"/>
    <property type="match status" value="1"/>
</dbReference>
<dbReference type="Pfam" id="PF13692">
    <property type="entry name" value="Glyco_trans_1_4"/>
    <property type="match status" value="1"/>
</dbReference>
<dbReference type="RefSeq" id="WP_193747300.1">
    <property type="nucleotide sequence ID" value="NZ_BBNU01000022.1"/>
</dbReference>
<dbReference type="GO" id="GO:0016757">
    <property type="term" value="F:glycosyltransferase activity"/>
    <property type="evidence" value="ECO:0007669"/>
    <property type="project" value="TreeGrafter"/>
</dbReference>
<sequence length="67" mass="7194">MASGTPVVVSDRTSLPEVCEDAALYVNPDDPSDIAKKINTLLASKEIINTFANKGIVQAKKFMEKIG</sequence>
<comment type="caution">
    <text evidence="2">The sequence shown here is derived from an EMBL/GenBank/DDBJ whole genome shotgun (WGS) entry which is preliminary data.</text>
</comment>
<dbReference type="GO" id="GO:0009103">
    <property type="term" value="P:lipopolysaccharide biosynthetic process"/>
    <property type="evidence" value="ECO:0007669"/>
    <property type="project" value="TreeGrafter"/>
</dbReference>
<protein>
    <recommendedName>
        <fullName evidence="4">Glycosyltransferase</fullName>
    </recommendedName>
</protein>
<dbReference type="PANTHER" id="PTHR46401:SF2">
    <property type="entry name" value="GLYCOSYLTRANSFERASE WBBK-RELATED"/>
    <property type="match status" value="1"/>
</dbReference>
<keyword evidence="1" id="KW-0808">Transferase</keyword>
<gene>
    <name evidence="2" type="ORF">JCM19274_6</name>
</gene>
<evidence type="ECO:0000256" key="1">
    <source>
        <dbReference type="ARBA" id="ARBA00022679"/>
    </source>
</evidence>
<dbReference type="PANTHER" id="PTHR46401">
    <property type="entry name" value="GLYCOSYLTRANSFERASE WBBK-RELATED"/>
    <property type="match status" value="1"/>
</dbReference>
<organism evidence="2 3">
    <name type="scientific">Algibacter lectus</name>
    <dbReference type="NCBI Taxonomy" id="221126"/>
    <lineage>
        <taxon>Bacteria</taxon>
        <taxon>Pseudomonadati</taxon>
        <taxon>Bacteroidota</taxon>
        <taxon>Flavobacteriia</taxon>
        <taxon>Flavobacteriales</taxon>
        <taxon>Flavobacteriaceae</taxon>
        <taxon>Algibacter</taxon>
    </lineage>
</organism>
<dbReference type="SUPFAM" id="SSF53756">
    <property type="entry name" value="UDP-Glycosyltransferase/glycogen phosphorylase"/>
    <property type="match status" value="1"/>
</dbReference>
<dbReference type="Proteomes" id="UP000029643">
    <property type="component" value="Unassembled WGS sequence"/>
</dbReference>
<evidence type="ECO:0000313" key="2">
    <source>
        <dbReference type="EMBL" id="GAL82108.1"/>
    </source>
</evidence>